<evidence type="ECO:0000256" key="1">
    <source>
        <dbReference type="ARBA" id="ARBA00004141"/>
    </source>
</evidence>
<dbReference type="PANTHER" id="PTHR43461">
    <property type="entry name" value="TRANSMEMBRANE PROTEIN 256"/>
    <property type="match status" value="1"/>
</dbReference>
<evidence type="ECO:0000256" key="4">
    <source>
        <dbReference type="ARBA" id="ARBA00022989"/>
    </source>
</evidence>
<gene>
    <name evidence="7" type="ORF">CPT03_02730</name>
</gene>
<protein>
    <recommendedName>
        <fullName evidence="9">DUF423 domain-containing protein</fullName>
    </recommendedName>
</protein>
<keyword evidence="3 6" id="KW-0812">Transmembrane</keyword>
<comment type="subcellular location">
    <subcellularLocation>
        <location evidence="1">Membrane</location>
        <topology evidence="1">Multi-pass membrane protein</topology>
    </subcellularLocation>
</comment>
<evidence type="ECO:0000313" key="7">
    <source>
        <dbReference type="EMBL" id="ATP55452.1"/>
    </source>
</evidence>
<name>A0A2D1U1F7_9SPHI</name>
<sequence length="131" mass="14175">MDRRILITASLLGAIAVMLGAFGAHGLKNLVDAGSIEIWAKGVEYQFYHAFALLFLSQFKGKETGQGKLINMTYSFFTFGVLLFSGSLYLLAIRSITNIGFVNYIGPVTPIGGLLLILGWVSLLLAALKSK</sequence>
<dbReference type="InterPro" id="IPR006696">
    <property type="entry name" value="DUF423"/>
</dbReference>
<dbReference type="AlphaFoldDB" id="A0A2D1U1F7"/>
<feature type="transmembrane region" description="Helical" evidence="6">
    <location>
        <begin position="104"/>
        <end position="128"/>
    </location>
</feature>
<reference evidence="7 8" key="1">
    <citation type="submission" date="2017-10" db="EMBL/GenBank/DDBJ databases">
        <title>Whole genome of Pedobacter ginsengisoli T01R-27 isolated from tomato rhizosphere.</title>
        <authorList>
            <person name="Weon H.-Y."/>
            <person name="Lee S.A."/>
            <person name="Sang M.K."/>
            <person name="Song J."/>
        </authorList>
    </citation>
    <scope>NUCLEOTIDE SEQUENCE [LARGE SCALE GENOMIC DNA]</scope>
    <source>
        <strain evidence="7 8">T01R-27</strain>
    </source>
</reference>
<dbReference type="PANTHER" id="PTHR43461:SF1">
    <property type="entry name" value="TRANSMEMBRANE PROTEIN 256"/>
    <property type="match status" value="1"/>
</dbReference>
<keyword evidence="8" id="KW-1185">Reference proteome</keyword>
<keyword evidence="5 6" id="KW-0472">Membrane</keyword>
<dbReference type="Proteomes" id="UP000223749">
    <property type="component" value="Chromosome"/>
</dbReference>
<dbReference type="RefSeq" id="WP_099437402.1">
    <property type="nucleotide sequence ID" value="NZ_CP024091.1"/>
</dbReference>
<evidence type="ECO:0000256" key="3">
    <source>
        <dbReference type="ARBA" id="ARBA00022692"/>
    </source>
</evidence>
<proteinExistence type="inferred from homology"/>
<evidence type="ECO:0000256" key="2">
    <source>
        <dbReference type="ARBA" id="ARBA00009694"/>
    </source>
</evidence>
<organism evidence="7 8">
    <name type="scientific">Pedobacter ginsengisoli</name>
    <dbReference type="NCBI Taxonomy" id="363852"/>
    <lineage>
        <taxon>Bacteria</taxon>
        <taxon>Pseudomonadati</taxon>
        <taxon>Bacteroidota</taxon>
        <taxon>Sphingobacteriia</taxon>
        <taxon>Sphingobacteriales</taxon>
        <taxon>Sphingobacteriaceae</taxon>
        <taxon>Pedobacter</taxon>
    </lineage>
</organism>
<evidence type="ECO:0000256" key="6">
    <source>
        <dbReference type="SAM" id="Phobius"/>
    </source>
</evidence>
<dbReference type="Pfam" id="PF04241">
    <property type="entry name" value="DUF423"/>
    <property type="match status" value="1"/>
</dbReference>
<accession>A0A2D1U1F7</accession>
<dbReference type="EMBL" id="CP024091">
    <property type="protein sequence ID" value="ATP55452.1"/>
    <property type="molecule type" value="Genomic_DNA"/>
</dbReference>
<dbReference type="KEGG" id="pgs:CPT03_02730"/>
<dbReference type="OrthoDB" id="9802121at2"/>
<dbReference type="GO" id="GO:0005886">
    <property type="term" value="C:plasma membrane"/>
    <property type="evidence" value="ECO:0007669"/>
    <property type="project" value="TreeGrafter"/>
</dbReference>
<evidence type="ECO:0000313" key="8">
    <source>
        <dbReference type="Proteomes" id="UP000223749"/>
    </source>
</evidence>
<evidence type="ECO:0008006" key="9">
    <source>
        <dbReference type="Google" id="ProtNLM"/>
    </source>
</evidence>
<comment type="similarity">
    <text evidence="2">Belongs to the UPF0382 family.</text>
</comment>
<feature type="transmembrane region" description="Helical" evidence="6">
    <location>
        <begin position="69"/>
        <end position="92"/>
    </location>
</feature>
<evidence type="ECO:0000256" key="5">
    <source>
        <dbReference type="ARBA" id="ARBA00023136"/>
    </source>
</evidence>
<keyword evidence="4 6" id="KW-1133">Transmembrane helix</keyword>